<keyword evidence="5 8" id="KW-1133">Transmembrane helix</keyword>
<dbReference type="Pfam" id="PF08478">
    <property type="entry name" value="POTRA_1"/>
    <property type="match status" value="1"/>
</dbReference>
<evidence type="ECO:0000313" key="11">
    <source>
        <dbReference type="Proteomes" id="UP000029692"/>
    </source>
</evidence>
<keyword evidence="11" id="KW-1185">Reference proteome</keyword>
<dbReference type="InterPro" id="IPR013685">
    <property type="entry name" value="POTRA_FtsQ_type"/>
</dbReference>
<dbReference type="PANTHER" id="PTHR37820:SF1">
    <property type="entry name" value="CELL DIVISION PROTEIN FTSQ"/>
    <property type="match status" value="1"/>
</dbReference>
<reference evidence="10 11" key="1">
    <citation type="submission" date="2014-05" db="EMBL/GenBank/DDBJ databases">
        <title>De novo Genome Sequence of Spirocheata sp.</title>
        <authorList>
            <person name="Shivani Y."/>
            <person name="Subhash Y."/>
            <person name="Tushar L."/>
            <person name="Sasikala C."/>
            <person name="Ramana C.V."/>
        </authorList>
    </citation>
    <scope>NUCLEOTIDE SEQUENCE [LARGE SCALE GENOMIC DNA]</scope>
    <source>
        <strain evidence="10 11">JC230</strain>
    </source>
</reference>
<evidence type="ECO:0000256" key="6">
    <source>
        <dbReference type="ARBA" id="ARBA00023136"/>
    </source>
</evidence>
<comment type="subcellular location">
    <subcellularLocation>
        <location evidence="1">Membrane</location>
    </subcellularLocation>
</comment>
<dbReference type="Gene3D" id="3.10.20.310">
    <property type="entry name" value="membrane protein fhac"/>
    <property type="match status" value="1"/>
</dbReference>
<feature type="domain" description="POTRA" evidence="9">
    <location>
        <begin position="84"/>
        <end position="152"/>
    </location>
</feature>
<keyword evidence="7" id="KW-0131">Cell cycle</keyword>
<keyword evidence="4 8" id="KW-0812">Transmembrane</keyword>
<evidence type="ECO:0000256" key="5">
    <source>
        <dbReference type="ARBA" id="ARBA00022989"/>
    </source>
</evidence>
<dbReference type="AlphaFoldDB" id="A0A098R158"/>
<keyword evidence="6 8" id="KW-0472">Membrane</keyword>
<dbReference type="EMBL" id="JNUP01000023">
    <property type="protein sequence ID" value="KGE73511.1"/>
    <property type="molecule type" value="Genomic_DNA"/>
</dbReference>
<gene>
    <name evidence="10" type="ORF">DC28_02260</name>
</gene>
<evidence type="ECO:0000313" key="10">
    <source>
        <dbReference type="EMBL" id="KGE73511.1"/>
    </source>
</evidence>
<dbReference type="PANTHER" id="PTHR37820">
    <property type="entry name" value="CELL DIVISION PROTEIN DIVIB"/>
    <property type="match status" value="1"/>
</dbReference>
<evidence type="ECO:0000256" key="4">
    <source>
        <dbReference type="ARBA" id="ARBA00022692"/>
    </source>
</evidence>
<sequence length="302" mass="33676">MADSYPQRLVSDFQQDFGAGLYLVSGSGETTSDSASMKDRSLRSRNDGALKKRNIIRWVSALMIVVSVALAGVLLYMTVIAPRIQVSRVEITGLYGVTQDEVMAATEIRSGMLITDINTSEIVNRVEALPRVLNARVEKRFPDTLSIEIEVRRPLGMVFHQGAIQGIDTSGVIFPIEQAEQAELPILTGFQIGKSGKGPQGLDPRYLPFIADLEKLRLEDPALFRMFSEFEFQNIAPGGYQVLIYPSHTQIRVLVGDRFPRERAVYVLRMIQMVDDPGYPEPVGEIDFRTDDMVYTRIGGQS</sequence>
<dbReference type="STRING" id="1480694.DC28_02260"/>
<dbReference type="GO" id="GO:0051301">
    <property type="term" value="P:cell division"/>
    <property type="evidence" value="ECO:0007669"/>
    <property type="project" value="UniProtKB-KW"/>
</dbReference>
<protein>
    <recommendedName>
        <fullName evidence="9">POTRA domain-containing protein</fullName>
    </recommendedName>
</protein>
<dbReference type="InterPro" id="IPR050487">
    <property type="entry name" value="FtsQ_DivIB"/>
</dbReference>
<dbReference type="eggNOG" id="COG1589">
    <property type="taxonomic scope" value="Bacteria"/>
</dbReference>
<keyword evidence="2" id="KW-1003">Cell membrane</keyword>
<dbReference type="Proteomes" id="UP000029692">
    <property type="component" value="Unassembled WGS sequence"/>
</dbReference>
<dbReference type="PROSITE" id="PS51779">
    <property type="entry name" value="POTRA"/>
    <property type="match status" value="1"/>
</dbReference>
<evidence type="ECO:0000256" key="2">
    <source>
        <dbReference type="ARBA" id="ARBA00022475"/>
    </source>
</evidence>
<dbReference type="GO" id="GO:0005886">
    <property type="term" value="C:plasma membrane"/>
    <property type="evidence" value="ECO:0007669"/>
    <property type="project" value="TreeGrafter"/>
</dbReference>
<comment type="caution">
    <text evidence="10">The sequence shown here is derived from an EMBL/GenBank/DDBJ whole genome shotgun (WGS) entry which is preliminary data.</text>
</comment>
<evidence type="ECO:0000259" key="9">
    <source>
        <dbReference type="PROSITE" id="PS51779"/>
    </source>
</evidence>
<accession>A0A098R158</accession>
<dbReference type="OrthoDB" id="370362at2"/>
<keyword evidence="3" id="KW-0132">Cell division</keyword>
<name>A0A098R158_9SPIO</name>
<dbReference type="RefSeq" id="WP_037545305.1">
    <property type="nucleotide sequence ID" value="NZ_JNUP01000023.1"/>
</dbReference>
<feature type="transmembrane region" description="Helical" evidence="8">
    <location>
        <begin position="55"/>
        <end position="77"/>
    </location>
</feature>
<evidence type="ECO:0000256" key="7">
    <source>
        <dbReference type="ARBA" id="ARBA00023306"/>
    </source>
</evidence>
<evidence type="ECO:0000256" key="3">
    <source>
        <dbReference type="ARBA" id="ARBA00022618"/>
    </source>
</evidence>
<evidence type="ECO:0000256" key="1">
    <source>
        <dbReference type="ARBA" id="ARBA00004370"/>
    </source>
</evidence>
<dbReference type="InterPro" id="IPR034746">
    <property type="entry name" value="POTRA"/>
</dbReference>
<proteinExistence type="predicted"/>
<evidence type="ECO:0000256" key="8">
    <source>
        <dbReference type="SAM" id="Phobius"/>
    </source>
</evidence>
<organism evidence="10 11">
    <name type="scientific">Spirochaeta lutea</name>
    <dbReference type="NCBI Taxonomy" id="1480694"/>
    <lineage>
        <taxon>Bacteria</taxon>
        <taxon>Pseudomonadati</taxon>
        <taxon>Spirochaetota</taxon>
        <taxon>Spirochaetia</taxon>
        <taxon>Spirochaetales</taxon>
        <taxon>Spirochaetaceae</taxon>
        <taxon>Spirochaeta</taxon>
    </lineage>
</organism>